<dbReference type="Proteomes" id="UP000199350">
    <property type="component" value="Chromosome I"/>
</dbReference>
<gene>
    <name evidence="2" type="ORF">SAMN04488535_2057</name>
</gene>
<evidence type="ECO:0000313" key="2">
    <source>
        <dbReference type="EMBL" id="SDM13543.1"/>
    </source>
</evidence>
<protein>
    <recommendedName>
        <fullName evidence="4">PH domain-containing protein</fullName>
    </recommendedName>
</protein>
<evidence type="ECO:0000256" key="1">
    <source>
        <dbReference type="SAM" id="Phobius"/>
    </source>
</evidence>
<keyword evidence="1" id="KW-1133">Transmembrane helix</keyword>
<dbReference type="RefSeq" id="WP_092151800.1">
    <property type="nucleotide sequence ID" value="NZ_LT629700.1"/>
</dbReference>
<keyword evidence="3" id="KW-1185">Reference proteome</keyword>
<accession>A0A1G9QRF3</accession>
<reference evidence="3" key="1">
    <citation type="submission" date="2016-10" db="EMBL/GenBank/DDBJ databases">
        <authorList>
            <person name="Varghese N."/>
            <person name="Submissions S."/>
        </authorList>
    </citation>
    <scope>NUCLEOTIDE SEQUENCE [LARGE SCALE GENOMIC DNA]</scope>
    <source>
        <strain evidence="3">DSM 20632</strain>
    </source>
</reference>
<sequence length="154" mass="17070">MADKRGVALADGEVVLADTTSPLSSLVFPLLEVIVITGVCWMAAGWMDANGVGPLARNLVIAVWAVVAVTRFLWPLAVSRRRRFVVTDRRVLARSRRGAVDSIPFGQIHSVRRDHGGIAMAVYGYERPLYFPEVGRARKVEKILNGQLARTRRF</sequence>
<keyword evidence="1" id="KW-0812">Transmembrane</keyword>
<dbReference type="EMBL" id="LT629700">
    <property type="protein sequence ID" value="SDM13543.1"/>
    <property type="molecule type" value="Genomic_DNA"/>
</dbReference>
<evidence type="ECO:0000313" key="3">
    <source>
        <dbReference type="Proteomes" id="UP000199350"/>
    </source>
</evidence>
<dbReference type="AlphaFoldDB" id="A0A1G9QRF3"/>
<feature type="transmembrane region" description="Helical" evidence="1">
    <location>
        <begin position="26"/>
        <end position="44"/>
    </location>
</feature>
<dbReference type="STRING" id="38302.SAMN04488535_2057"/>
<proteinExistence type="predicted"/>
<evidence type="ECO:0008006" key="4">
    <source>
        <dbReference type="Google" id="ProtNLM"/>
    </source>
</evidence>
<keyword evidence="1" id="KW-0472">Membrane</keyword>
<feature type="transmembrane region" description="Helical" evidence="1">
    <location>
        <begin position="56"/>
        <end position="74"/>
    </location>
</feature>
<dbReference type="OrthoDB" id="4413216at2"/>
<name>A0A1G9QRF3_9CORY</name>
<organism evidence="2 3">
    <name type="scientific">Corynebacterium mycetoides</name>
    <dbReference type="NCBI Taxonomy" id="38302"/>
    <lineage>
        <taxon>Bacteria</taxon>
        <taxon>Bacillati</taxon>
        <taxon>Actinomycetota</taxon>
        <taxon>Actinomycetes</taxon>
        <taxon>Mycobacteriales</taxon>
        <taxon>Corynebacteriaceae</taxon>
        <taxon>Corynebacterium</taxon>
    </lineage>
</organism>